<evidence type="ECO:0000256" key="1">
    <source>
        <dbReference type="SAM" id="MobiDB-lite"/>
    </source>
</evidence>
<dbReference type="Proteomes" id="UP001149813">
    <property type="component" value="Unassembled WGS sequence"/>
</dbReference>
<feature type="compositionally biased region" description="Low complexity" evidence="1">
    <location>
        <begin position="114"/>
        <end position="127"/>
    </location>
</feature>
<feature type="transmembrane region" description="Helical" evidence="2">
    <location>
        <begin position="58"/>
        <end position="79"/>
    </location>
</feature>
<proteinExistence type="predicted"/>
<keyword evidence="4" id="KW-1185">Reference proteome</keyword>
<sequence length="138" mass="15696">MLLATFLARNINTSFNEYKEMLAICAISSVAIAYQTVVHHVVGNYLIIRWARVTSTMFEMSACQVSLFILVGVPAYNCLFHREEYKKRWYAKMRADGMTARYGFEPSETTDGYNENSNNNITNNPSSTLVSSNETKKL</sequence>
<protein>
    <submittedName>
        <fullName evidence="3">Uncharacterized protein</fullName>
    </submittedName>
</protein>
<keyword evidence="2" id="KW-0812">Transmembrane</keyword>
<feature type="transmembrane region" description="Helical" evidence="2">
    <location>
        <begin position="21"/>
        <end position="38"/>
    </location>
</feature>
<evidence type="ECO:0000256" key="2">
    <source>
        <dbReference type="SAM" id="Phobius"/>
    </source>
</evidence>
<dbReference type="OrthoDB" id="5587323at2759"/>
<dbReference type="EMBL" id="JANBOJ010000048">
    <property type="protein sequence ID" value="KAJ1723929.1"/>
    <property type="molecule type" value="Genomic_DNA"/>
</dbReference>
<dbReference type="AlphaFoldDB" id="A0A9W7XZF0"/>
<organism evidence="3 4">
    <name type="scientific">Coemansia erecta</name>
    <dbReference type="NCBI Taxonomy" id="147472"/>
    <lineage>
        <taxon>Eukaryota</taxon>
        <taxon>Fungi</taxon>
        <taxon>Fungi incertae sedis</taxon>
        <taxon>Zoopagomycota</taxon>
        <taxon>Kickxellomycotina</taxon>
        <taxon>Kickxellomycetes</taxon>
        <taxon>Kickxellales</taxon>
        <taxon>Kickxellaceae</taxon>
        <taxon>Coemansia</taxon>
    </lineage>
</organism>
<feature type="region of interest" description="Disordered" evidence="1">
    <location>
        <begin position="108"/>
        <end position="138"/>
    </location>
</feature>
<keyword evidence="2" id="KW-0472">Membrane</keyword>
<accession>A0A9W7XZF0</accession>
<keyword evidence="2" id="KW-1133">Transmembrane helix</keyword>
<evidence type="ECO:0000313" key="3">
    <source>
        <dbReference type="EMBL" id="KAJ1723929.1"/>
    </source>
</evidence>
<comment type="caution">
    <text evidence="3">The sequence shown here is derived from an EMBL/GenBank/DDBJ whole genome shotgun (WGS) entry which is preliminary data.</text>
</comment>
<reference evidence="3" key="1">
    <citation type="submission" date="2022-07" db="EMBL/GenBank/DDBJ databases">
        <title>Phylogenomic reconstructions and comparative analyses of Kickxellomycotina fungi.</title>
        <authorList>
            <person name="Reynolds N.K."/>
            <person name="Stajich J.E."/>
            <person name="Barry K."/>
            <person name="Grigoriev I.V."/>
            <person name="Crous P."/>
            <person name="Smith M.E."/>
        </authorList>
    </citation>
    <scope>NUCLEOTIDE SEQUENCE</scope>
    <source>
        <strain evidence="3">NBRC 32514</strain>
    </source>
</reference>
<evidence type="ECO:0000313" key="4">
    <source>
        <dbReference type="Proteomes" id="UP001149813"/>
    </source>
</evidence>
<gene>
    <name evidence="3" type="ORF">LPJ53_001784</name>
</gene>
<name>A0A9W7XZF0_9FUNG</name>
<feature type="compositionally biased region" description="Polar residues" evidence="1">
    <location>
        <begin position="128"/>
        <end position="138"/>
    </location>
</feature>